<reference evidence="3" key="1">
    <citation type="journal article" date="2020" name="Stud. Mycol.">
        <title>101 Dothideomycetes genomes: A test case for predicting lifestyles and emergence of pathogens.</title>
        <authorList>
            <person name="Haridas S."/>
            <person name="Albert R."/>
            <person name="Binder M."/>
            <person name="Bloem J."/>
            <person name="LaButti K."/>
            <person name="Salamov A."/>
            <person name="Andreopoulos B."/>
            <person name="Baker S."/>
            <person name="Barry K."/>
            <person name="Bills G."/>
            <person name="Bluhm B."/>
            <person name="Cannon C."/>
            <person name="Castanera R."/>
            <person name="Culley D."/>
            <person name="Daum C."/>
            <person name="Ezra D."/>
            <person name="Gonzalez J."/>
            <person name="Henrissat B."/>
            <person name="Kuo A."/>
            <person name="Liang C."/>
            <person name="Lipzen A."/>
            <person name="Lutzoni F."/>
            <person name="Magnuson J."/>
            <person name="Mondo S."/>
            <person name="Nolan M."/>
            <person name="Ohm R."/>
            <person name="Pangilinan J."/>
            <person name="Park H.-J."/>
            <person name="Ramirez L."/>
            <person name="Alfaro M."/>
            <person name="Sun H."/>
            <person name="Tritt A."/>
            <person name="Yoshinaga Y."/>
            <person name="Zwiers L.-H."/>
            <person name="Turgeon B."/>
            <person name="Goodwin S."/>
            <person name="Spatafora J."/>
            <person name="Crous P."/>
            <person name="Grigoriev I."/>
        </authorList>
    </citation>
    <scope>NUCLEOTIDE SEQUENCE [LARGE SCALE GENOMIC DNA]</scope>
    <source>
        <strain evidence="3">CECT 20119</strain>
    </source>
</reference>
<dbReference type="InterPro" id="IPR011333">
    <property type="entry name" value="SKP1/BTB/POZ_sf"/>
</dbReference>
<evidence type="ECO:0000313" key="3">
    <source>
        <dbReference type="Proteomes" id="UP000799538"/>
    </source>
</evidence>
<proteinExistence type="predicted"/>
<name>A0A6A6GFS4_9PEZI</name>
<dbReference type="Gene3D" id="3.30.710.10">
    <property type="entry name" value="Potassium Channel Kv1.1, Chain A"/>
    <property type="match status" value="1"/>
</dbReference>
<dbReference type="EMBL" id="ML992505">
    <property type="protein sequence ID" value="KAF2224467.1"/>
    <property type="molecule type" value="Genomic_DNA"/>
</dbReference>
<sequence length="221" mass="24847">MASTNVTGQANEIATSWTLSTAVEKMTEASEVIMLKIGDYETSIHKSLLIHFSEYYRLTLCGPFLEATTQQVDPIDDLFDKASLQTFTGWIYTGETNLNAGIFSHLTAAFDLYLFADRYAIPALKKVLCRLLVITYDPKNISCQHYSRLPEAAVLKALDNLPESDDLCAAIVDICARLQISNGEASLTGYPEAFKRLVVKRKVELRVEATRLHGWRPDWDY</sequence>
<protein>
    <recommendedName>
        <fullName evidence="1">BTB domain-containing protein</fullName>
    </recommendedName>
</protein>
<evidence type="ECO:0000313" key="2">
    <source>
        <dbReference type="EMBL" id="KAF2224467.1"/>
    </source>
</evidence>
<keyword evidence="3" id="KW-1185">Reference proteome</keyword>
<accession>A0A6A6GFS4</accession>
<dbReference type="InterPro" id="IPR000210">
    <property type="entry name" value="BTB/POZ_dom"/>
</dbReference>
<dbReference type="SUPFAM" id="SSF54695">
    <property type="entry name" value="POZ domain"/>
    <property type="match status" value="1"/>
</dbReference>
<feature type="domain" description="BTB" evidence="1">
    <location>
        <begin position="31"/>
        <end position="100"/>
    </location>
</feature>
<evidence type="ECO:0000259" key="1">
    <source>
        <dbReference type="PROSITE" id="PS50097"/>
    </source>
</evidence>
<dbReference type="PROSITE" id="PS50097">
    <property type="entry name" value="BTB"/>
    <property type="match status" value="1"/>
</dbReference>
<dbReference type="Proteomes" id="UP000799538">
    <property type="component" value="Unassembled WGS sequence"/>
</dbReference>
<gene>
    <name evidence="2" type="ORF">BDZ85DRAFT_102846</name>
</gene>
<organism evidence="2 3">
    <name type="scientific">Elsinoe ampelina</name>
    <dbReference type="NCBI Taxonomy" id="302913"/>
    <lineage>
        <taxon>Eukaryota</taxon>
        <taxon>Fungi</taxon>
        <taxon>Dikarya</taxon>
        <taxon>Ascomycota</taxon>
        <taxon>Pezizomycotina</taxon>
        <taxon>Dothideomycetes</taxon>
        <taxon>Dothideomycetidae</taxon>
        <taxon>Myriangiales</taxon>
        <taxon>Elsinoaceae</taxon>
        <taxon>Elsinoe</taxon>
    </lineage>
</organism>
<dbReference type="AlphaFoldDB" id="A0A6A6GFS4"/>
<dbReference type="OrthoDB" id="194443at2759"/>